<accession>A0ABP8IXY4</accession>
<dbReference type="EMBL" id="BAABHA010000002">
    <property type="protein sequence ID" value="GAA4379325.1"/>
    <property type="molecule type" value="Genomic_DNA"/>
</dbReference>
<keyword evidence="2" id="KW-1185">Reference proteome</keyword>
<dbReference type="Proteomes" id="UP001500454">
    <property type="component" value="Unassembled WGS sequence"/>
</dbReference>
<sequence length="232" mass="25151">MLLTASAASAQTTYRLGVRVGGNLATTSFKNYSEIIPDVKNSQTFSSIFAGQVGVVFEAERGRFAFQPALLFSQKGTLRKQLSTYTVAGTSYEIRREGETTMRYNWIEMPLNFTYTLPGTTGLQVFAGPYAAVGVGGRAVSEVTNSTNDPNQSVAVPTQRYTNKIEYGSSNASPRFDAGVNFGLGYRKGPVQLQAGYGLGVINLYNNRVQSGVENGANRVFQLTGTYFLPLN</sequence>
<name>A0ABP8IXY4_9BACT</name>
<organism evidence="1 2">
    <name type="scientific">Hymenobacter koreensis</name>
    <dbReference type="NCBI Taxonomy" id="1084523"/>
    <lineage>
        <taxon>Bacteria</taxon>
        <taxon>Pseudomonadati</taxon>
        <taxon>Bacteroidota</taxon>
        <taxon>Cytophagia</taxon>
        <taxon>Cytophagales</taxon>
        <taxon>Hymenobacteraceae</taxon>
        <taxon>Hymenobacter</taxon>
    </lineage>
</organism>
<gene>
    <name evidence="1" type="ORF">GCM10023186_16740</name>
</gene>
<evidence type="ECO:0000313" key="1">
    <source>
        <dbReference type="EMBL" id="GAA4379325.1"/>
    </source>
</evidence>
<proteinExistence type="predicted"/>
<protein>
    <recommendedName>
        <fullName evidence="3">PorT family protein</fullName>
    </recommendedName>
</protein>
<evidence type="ECO:0008006" key="3">
    <source>
        <dbReference type="Google" id="ProtNLM"/>
    </source>
</evidence>
<evidence type="ECO:0000313" key="2">
    <source>
        <dbReference type="Proteomes" id="UP001500454"/>
    </source>
</evidence>
<comment type="caution">
    <text evidence="1">The sequence shown here is derived from an EMBL/GenBank/DDBJ whole genome shotgun (WGS) entry which is preliminary data.</text>
</comment>
<reference evidence="2" key="1">
    <citation type="journal article" date="2019" name="Int. J. Syst. Evol. Microbiol.">
        <title>The Global Catalogue of Microorganisms (GCM) 10K type strain sequencing project: providing services to taxonomists for standard genome sequencing and annotation.</title>
        <authorList>
            <consortium name="The Broad Institute Genomics Platform"/>
            <consortium name="The Broad Institute Genome Sequencing Center for Infectious Disease"/>
            <person name="Wu L."/>
            <person name="Ma J."/>
        </authorList>
    </citation>
    <scope>NUCLEOTIDE SEQUENCE [LARGE SCALE GENOMIC DNA]</scope>
    <source>
        <strain evidence="2">JCM 17924</strain>
    </source>
</reference>